<dbReference type="Pfam" id="PF08268">
    <property type="entry name" value="FBA_3"/>
    <property type="match status" value="2"/>
</dbReference>
<dbReference type="PANTHER" id="PTHR31111:SF113">
    <property type="entry name" value="F-BOX ASSOCIATED UBIQUITINATION EFFECTOR FAMILY PROTEIN"/>
    <property type="match status" value="1"/>
</dbReference>
<dbReference type="SUPFAM" id="SSF81383">
    <property type="entry name" value="F-box domain"/>
    <property type="match status" value="1"/>
</dbReference>
<dbReference type="SMART" id="SM00256">
    <property type="entry name" value="FBOX"/>
    <property type="match status" value="1"/>
</dbReference>
<evidence type="ECO:0000313" key="3">
    <source>
        <dbReference type="Proteomes" id="UP000032141"/>
    </source>
</evidence>
<dbReference type="InterPro" id="IPR013187">
    <property type="entry name" value="F-box-assoc_dom_typ3"/>
</dbReference>
<sequence>MKPQRQNVLEGGLTISRRVTRSMTRLHQNTLLLPDDLILEIFSRLPSKSIARCRCLSKLWASTLRGQGFTELFLTRSRARPQLLFAFQDDSEVVFFSSPQPQNPEENSWVVATNHLARFPSYHGIYSCSTYGFFCYKAEKEQKRPVSVCVPAICNPNTGQSLTLPILISKKRYGVQSYLGYEPMEKELKLLSMNSSRDGESISVERQVLTLGTKNLSWRLVECCVPHYFSLKWICISGVLYYAASVNDSSPYSMVACFDLSSEKFSFVKFVETFSKSMEYSTKMAVVVERMLIDGLVGTNEIVLSPSITKGPAYVIYYNVERKTITKVEIQGMEAYQVINGEHVGFETAAQVSKGTLHQEFEAVPMEIETLIGLVHVRKENSKLYSVVFSTQVGLRIVINAVEDEGSNIGINCKHLDDMKKNGLARKRTTLSDPSLEYLPTNARDGPIICYGPPCKPLGSKPKPRLVK</sequence>
<dbReference type="Gramene" id="Bo4g178020.1">
    <property type="protein sequence ID" value="Bo4g178020.1"/>
    <property type="gene ID" value="Bo4g178020"/>
</dbReference>
<evidence type="ECO:0000313" key="2">
    <source>
        <dbReference type="EnsemblPlants" id="Bo4g178020.1"/>
    </source>
</evidence>
<dbReference type="InterPro" id="IPR017451">
    <property type="entry name" value="F-box-assoc_interact_dom"/>
</dbReference>
<dbReference type="Gene3D" id="1.20.1280.50">
    <property type="match status" value="1"/>
</dbReference>
<dbReference type="NCBIfam" id="TIGR01640">
    <property type="entry name" value="F_box_assoc_1"/>
    <property type="match status" value="1"/>
</dbReference>
<protein>
    <recommendedName>
        <fullName evidence="1">F-box domain-containing protein</fullName>
    </recommendedName>
</protein>
<dbReference type="AlphaFoldDB" id="A0A0D3C3N1"/>
<dbReference type="InterPro" id="IPR001810">
    <property type="entry name" value="F-box_dom"/>
</dbReference>
<dbReference type="eggNOG" id="ENOG502SNHU">
    <property type="taxonomic scope" value="Eukaryota"/>
</dbReference>
<reference evidence="2 3" key="1">
    <citation type="journal article" date="2014" name="Genome Biol.">
        <title>Transcriptome and methylome profiling reveals relics of genome dominance in the mesopolyploid Brassica oleracea.</title>
        <authorList>
            <person name="Parkin I.A."/>
            <person name="Koh C."/>
            <person name="Tang H."/>
            <person name="Robinson S.J."/>
            <person name="Kagale S."/>
            <person name="Clarke W.E."/>
            <person name="Town C.D."/>
            <person name="Nixon J."/>
            <person name="Krishnakumar V."/>
            <person name="Bidwell S.L."/>
            <person name="Denoeud F."/>
            <person name="Belcram H."/>
            <person name="Links M.G."/>
            <person name="Just J."/>
            <person name="Clarke C."/>
            <person name="Bender T."/>
            <person name="Huebert T."/>
            <person name="Mason A.S."/>
            <person name="Pires J.C."/>
            <person name="Barker G."/>
            <person name="Moore J."/>
            <person name="Walley P.G."/>
            <person name="Manoli S."/>
            <person name="Batley J."/>
            <person name="Edwards D."/>
            <person name="Nelson M.N."/>
            <person name="Wang X."/>
            <person name="Paterson A.H."/>
            <person name="King G."/>
            <person name="Bancroft I."/>
            <person name="Chalhoub B."/>
            <person name="Sharpe A.G."/>
        </authorList>
    </citation>
    <scope>NUCLEOTIDE SEQUENCE</scope>
    <source>
        <strain evidence="2 3">cv. TO1000</strain>
    </source>
</reference>
<name>A0A0D3C3N1_BRAOL</name>
<dbReference type="InterPro" id="IPR036047">
    <property type="entry name" value="F-box-like_dom_sf"/>
</dbReference>
<evidence type="ECO:0000259" key="1">
    <source>
        <dbReference type="SMART" id="SM00256"/>
    </source>
</evidence>
<dbReference type="PANTHER" id="PTHR31111">
    <property type="entry name" value="BNAA05G37150D PROTEIN-RELATED"/>
    <property type="match status" value="1"/>
</dbReference>
<dbReference type="Pfam" id="PF00646">
    <property type="entry name" value="F-box"/>
    <property type="match status" value="1"/>
</dbReference>
<accession>A0A0D3C3N1</accession>
<keyword evidence="3" id="KW-1185">Reference proteome</keyword>
<reference evidence="2" key="2">
    <citation type="submission" date="2015-03" db="UniProtKB">
        <authorList>
            <consortium name="EnsemblPlants"/>
        </authorList>
    </citation>
    <scope>IDENTIFICATION</scope>
</reference>
<organism evidence="2 3">
    <name type="scientific">Brassica oleracea var. oleracea</name>
    <dbReference type="NCBI Taxonomy" id="109376"/>
    <lineage>
        <taxon>Eukaryota</taxon>
        <taxon>Viridiplantae</taxon>
        <taxon>Streptophyta</taxon>
        <taxon>Embryophyta</taxon>
        <taxon>Tracheophyta</taxon>
        <taxon>Spermatophyta</taxon>
        <taxon>Magnoliopsida</taxon>
        <taxon>eudicotyledons</taxon>
        <taxon>Gunneridae</taxon>
        <taxon>Pentapetalae</taxon>
        <taxon>rosids</taxon>
        <taxon>malvids</taxon>
        <taxon>Brassicales</taxon>
        <taxon>Brassicaceae</taxon>
        <taxon>Brassiceae</taxon>
        <taxon>Brassica</taxon>
    </lineage>
</organism>
<dbReference type="HOGENOM" id="CLU_584439_0_0_1"/>
<dbReference type="EnsemblPlants" id="Bo4g178020.1">
    <property type="protein sequence ID" value="Bo4g178020.1"/>
    <property type="gene ID" value="Bo4g178020"/>
</dbReference>
<feature type="domain" description="F-box" evidence="1">
    <location>
        <begin position="33"/>
        <end position="73"/>
    </location>
</feature>
<dbReference type="Proteomes" id="UP000032141">
    <property type="component" value="Chromosome C4"/>
</dbReference>
<proteinExistence type="predicted"/>